<feature type="domain" description="Non-structural maintenance of chromosome element 4 C-terminal" evidence="9">
    <location>
        <begin position="235"/>
        <end position="277"/>
    </location>
</feature>
<keyword evidence="4 7" id="KW-0233">DNA recombination</keyword>
<sequence length="280" mass="31342">MLRGDRMDSERNRSGRSTAEIERTRPNTAEEQRKLKAGYRELQALAEGEGASFGARTMEREDRAELLKPENGALVLENLVKQNELFKNVKNTQDAALDSRLLVTTADIAFQRARRMKVDGAAFDINDFASKVMAKLNASDGDGRGADGDGVLDWDAVGRIAARRLRRSVVCDFMLGPLAVQHKKRGEIKRTAKLVKDKRDLVAPERLKDTDILRAPNETSTVVRDLGTLLEKVGPIPYFRFIVNPDSFSQTVENMFYFSFLIRDGTAQMYEEADGDLIIG</sequence>
<dbReference type="GO" id="GO:0006281">
    <property type="term" value="P:DNA repair"/>
    <property type="evidence" value="ECO:0007669"/>
    <property type="project" value="UniProtKB-UniRule"/>
</dbReference>
<dbReference type="Pfam" id="PF15412">
    <property type="entry name" value="Nse4-Nse3_bdg"/>
    <property type="match status" value="1"/>
</dbReference>
<feature type="domain" description="Nse4/EID protein Nse3/MAGE-binding" evidence="10">
    <location>
        <begin position="98"/>
        <end position="132"/>
    </location>
</feature>
<keyword evidence="12" id="KW-1185">Reference proteome</keyword>
<keyword evidence="6 7" id="KW-0539">Nucleus</keyword>
<evidence type="ECO:0000259" key="10">
    <source>
        <dbReference type="Pfam" id="PF15412"/>
    </source>
</evidence>
<dbReference type="EMBL" id="ML000880">
    <property type="protein sequence ID" value="RKO83754.1"/>
    <property type="molecule type" value="Genomic_DNA"/>
</dbReference>
<dbReference type="PANTHER" id="PTHR16140:SF0">
    <property type="entry name" value="NON-STRUCTURAL MAINTENANCE OF CHROMOSOMES ELEMENT 4"/>
    <property type="match status" value="1"/>
</dbReference>
<evidence type="ECO:0000313" key="12">
    <source>
        <dbReference type="Proteomes" id="UP000269721"/>
    </source>
</evidence>
<dbReference type="InterPro" id="IPR029225">
    <property type="entry name" value="Nse4_Nse3-bd"/>
</dbReference>
<evidence type="ECO:0000256" key="7">
    <source>
        <dbReference type="RuleBase" id="RU365071"/>
    </source>
</evidence>
<protein>
    <recommendedName>
        <fullName evidence="7">Non-structural maintenance of chromosomes element 4</fullName>
    </recommendedName>
</protein>
<comment type="function">
    <text evidence="7">Component of the SMC5-SMC6 complex, that promotes sister chromatid alignment after DNA damage and facilitates double-stranded DNA breaks (DSBs) repair via homologous recombination between sister chromatids.</text>
</comment>
<evidence type="ECO:0000259" key="9">
    <source>
        <dbReference type="Pfam" id="PF08743"/>
    </source>
</evidence>
<dbReference type="GO" id="GO:0005634">
    <property type="term" value="C:nucleus"/>
    <property type="evidence" value="ECO:0007669"/>
    <property type="project" value="UniProtKB-SubCell"/>
</dbReference>
<evidence type="ECO:0000256" key="5">
    <source>
        <dbReference type="ARBA" id="ARBA00023204"/>
    </source>
</evidence>
<comment type="subcellular location">
    <subcellularLocation>
        <location evidence="1 7">Nucleus</location>
    </subcellularLocation>
</comment>
<organism evidence="11 12">
    <name type="scientific">Blyttiomyces helicus</name>
    <dbReference type="NCBI Taxonomy" id="388810"/>
    <lineage>
        <taxon>Eukaryota</taxon>
        <taxon>Fungi</taxon>
        <taxon>Fungi incertae sedis</taxon>
        <taxon>Chytridiomycota</taxon>
        <taxon>Chytridiomycota incertae sedis</taxon>
        <taxon>Chytridiomycetes</taxon>
        <taxon>Chytridiomycetes incertae sedis</taxon>
        <taxon>Blyttiomyces</taxon>
    </lineage>
</organism>
<evidence type="ECO:0000256" key="6">
    <source>
        <dbReference type="ARBA" id="ARBA00023242"/>
    </source>
</evidence>
<keyword evidence="5 7" id="KW-0234">DNA repair</keyword>
<comment type="subunit">
    <text evidence="7">Component of the SMC5-SMC6 complex.</text>
</comment>
<name>A0A4P9VVQ9_9FUNG</name>
<evidence type="ECO:0000256" key="4">
    <source>
        <dbReference type="ARBA" id="ARBA00023172"/>
    </source>
</evidence>
<dbReference type="AlphaFoldDB" id="A0A4P9VVQ9"/>
<evidence type="ECO:0000256" key="1">
    <source>
        <dbReference type="ARBA" id="ARBA00004123"/>
    </source>
</evidence>
<dbReference type="OrthoDB" id="361242at2759"/>
<accession>A0A4P9VVQ9</accession>
<dbReference type="Proteomes" id="UP000269721">
    <property type="component" value="Unassembled WGS sequence"/>
</dbReference>
<evidence type="ECO:0000256" key="8">
    <source>
        <dbReference type="SAM" id="MobiDB-lite"/>
    </source>
</evidence>
<evidence type="ECO:0000256" key="2">
    <source>
        <dbReference type="ARBA" id="ARBA00008997"/>
    </source>
</evidence>
<feature type="region of interest" description="Disordered" evidence="8">
    <location>
        <begin position="1"/>
        <end position="32"/>
    </location>
</feature>
<proteinExistence type="inferred from homology"/>
<evidence type="ECO:0000313" key="11">
    <source>
        <dbReference type="EMBL" id="RKO83754.1"/>
    </source>
</evidence>
<dbReference type="PANTHER" id="PTHR16140">
    <property type="entry name" value="NON-STRUCTURAL MAINTENANCE OF CHROMOSOMES ELEMENT 4"/>
    <property type="match status" value="1"/>
</dbReference>
<gene>
    <name evidence="11" type="ORF">BDK51DRAFT_49701</name>
</gene>
<dbReference type="GO" id="GO:0006310">
    <property type="term" value="P:DNA recombination"/>
    <property type="evidence" value="ECO:0007669"/>
    <property type="project" value="UniProtKB-UniRule"/>
</dbReference>
<reference evidence="12" key="1">
    <citation type="journal article" date="2018" name="Nat. Microbiol.">
        <title>Leveraging single-cell genomics to expand the fungal tree of life.</title>
        <authorList>
            <person name="Ahrendt S.R."/>
            <person name="Quandt C.A."/>
            <person name="Ciobanu D."/>
            <person name="Clum A."/>
            <person name="Salamov A."/>
            <person name="Andreopoulos B."/>
            <person name="Cheng J.F."/>
            <person name="Woyke T."/>
            <person name="Pelin A."/>
            <person name="Henrissat B."/>
            <person name="Reynolds N.K."/>
            <person name="Benny G.L."/>
            <person name="Smith M.E."/>
            <person name="James T.Y."/>
            <person name="Grigoriev I.V."/>
        </authorList>
    </citation>
    <scope>NUCLEOTIDE SEQUENCE [LARGE SCALE GENOMIC DNA]</scope>
</reference>
<keyword evidence="3 7" id="KW-0227">DNA damage</keyword>
<dbReference type="GO" id="GO:0030915">
    <property type="term" value="C:Smc5-Smc6 complex"/>
    <property type="evidence" value="ECO:0007669"/>
    <property type="project" value="UniProtKB-UniRule"/>
</dbReference>
<dbReference type="InterPro" id="IPR014854">
    <property type="entry name" value="Nse4_C"/>
</dbReference>
<evidence type="ECO:0000256" key="3">
    <source>
        <dbReference type="ARBA" id="ARBA00022763"/>
    </source>
</evidence>
<dbReference type="Pfam" id="PF08743">
    <property type="entry name" value="Nse4_C"/>
    <property type="match status" value="1"/>
</dbReference>
<comment type="similarity">
    <text evidence="2 7">Belongs to the NSE4 family.</text>
</comment>
<dbReference type="InterPro" id="IPR027786">
    <property type="entry name" value="Nse4/EID"/>
</dbReference>